<comment type="subcellular location">
    <subcellularLocation>
        <location evidence="1">Cell membrane</location>
        <topology evidence="1">Multi-pass membrane protein</topology>
    </subcellularLocation>
</comment>
<dbReference type="SUPFAM" id="SSF103473">
    <property type="entry name" value="MFS general substrate transporter"/>
    <property type="match status" value="1"/>
</dbReference>
<comment type="caution">
    <text evidence="9">The sequence shown here is derived from an EMBL/GenBank/DDBJ whole genome shotgun (WGS) entry which is preliminary data.</text>
</comment>
<keyword evidence="2" id="KW-0813">Transport</keyword>
<keyword evidence="6 7" id="KW-0472">Membrane</keyword>
<feature type="transmembrane region" description="Helical" evidence="7">
    <location>
        <begin position="237"/>
        <end position="257"/>
    </location>
</feature>
<dbReference type="Proteomes" id="UP000185696">
    <property type="component" value="Unassembled WGS sequence"/>
</dbReference>
<keyword evidence="3" id="KW-1003">Cell membrane</keyword>
<dbReference type="Gene3D" id="1.20.1720.10">
    <property type="entry name" value="Multidrug resistance protein D"/>
    <property type="match status" value="1"/>
</dbReference>
<feature type="transmembrane region" description="Helical" evidence="7">
    <location>
        <begin position="343"/>
        <end position="362"/>
    </location>
</feature>
<dbReference type="Gene3D" id="1.20.1250.20">
    <property type="entry name" value="MFS general substrate transporter like domains"/>
    <property type="match status" value="1"/>
</dbReference>
<feature type="transmembrane region" description="Helical" evidence="7">
    <location>
        <begin position="152"/>
        <end position="175"/>
    </location>
</feature>
<protein>
    <submittedName>
        <fullName evidence="9">MFS transporter</fullName>
    </submittedName>
</protein>
<evidence type="ECO:0000256" key="2">
    <source>
        <dbReference type="ARBA" id="ARBA00022448"/>
    </source>
</evidence>
<feature type="domain" description="Major facilitator superfamily (MFS) profile" evidence="8">
    <location>
        <begin position="27"/>
        <end position="464"/>
    </location>
</feature>
<feature type="transmembrane region" description="Helical" evidence="7">
    <location>
        <begin position="441"/>
        <end position="459"/>
    </location>
</feature>
<accession>A0A7Z0WRH4</accession>
<feature type="transmembrane region" description="Helical" evidence="7">
    <location>
        <begin position="315"/>
        <end position="336"/>
    </location>
</feature>
<feature type="transmembrane region" description="Helical" evidence="7">
    <location>
        <begin position="62"/>
        <end position="81"/>
    </location>
</feature>
<feature type="transmembrane region" description="Helical" evidence="7">
    <location>
        <begin position="93"/>
        <end position="116"/>
    </location>
</feature>
<feature type="transmembrane region" description="Helical" evidence="7">
    <location>
        <begin position="278"/>
        <end position="303"/>
    </location>
</feature>
<sequence length="466" mass="48703">MRSVGETPSTASDQADGGDPLPRRHVVFAVVAIALFMASMDQTIVATALNAIQTDLSAELTWSGWTITVYSLGQIIAMPMAGKLGDHFGRKRVFLVGITVFTLASLACGFANNIYLLVVLRALQALGGGAFLPSATGIVADHFGRHRDRAVGMFTSIFPIGTIVGPILGGVLVTWLGWRAIFLVNVPIGVILFVLAAKLIAESPRREAGRIDFGGLGLLAVLMLSTMYGLTNLDLGLGSPWFVVPEVVAVLSAVVFVRHTMRHRAPFIPIRFLRGRSFAVMNVLNLLFGGAAIGFGALVPLYAEQRFHLDPLAAGTLLTARGAGMICVAALAVLALRRAGHRLPMAVGLTLMVVGLVAMAMPPAGVSGYMWLAVSAGLTGLGMGLSVPASNNAGLSLAPDQLSSLAGLRGMFRQSGAIIAVSVTTAVLANSANPAMTQAHAFVVLAALLLASVPLIFTIPDHRGAW</sequence>
<evidence type="ECO:0000313" key="10">
    <source>
        <dbReference type="Proteomes" id="UP000185696"/>
    </source>
</evidence>
<keyword evidence="4 7" id="KW-0812">Transmembrane</keyword>
<dbReference type="Pfam" id="PF07690">
    <property type="entry name" value="MFS_1"/>
    <property type="match status" value="1"/>
</dbReference>
<dbReference type="PROSITE" id="PS50850">
    <property type="entry name" value="MFS"/>
    <property type="match status" value="1"/>
</dbReference>
<dbReference type="GO" id="GO:0005886">
    <property type="term" value="C:plasma membrane"/>
    <property type="evidence" value="ECO:0007669"/>
    <property type="project" value="UniProtKB-SubCell"/>
</dbReference>
<name>A0A7Z0WRH4_9PSEU</name>
<evidence type="ECO:0000256" key="3">
    <source>
        <dbReference type="ARBA" id="ARBA00022475"/>
    </source>
</evidence>
<feature type="transmembrane region" description="Helical" evidence="7">
    <location>
        <begin position="26"/>
        <end position="50"/>
    </location>
</feature>
<feature type="transmembrane region" description="Helical" evidence="7">
    <location>
        <begin position="410"/>
        <end position="429"/>
    </location>
</feature>
<evidence type="ECO:0000256" key="5">
    <source>
        <dbReference type="ARBA" id="ARBA00022989"/>
    </source>
</evidence>
<dbReference type="GO" id="GO:0022857">
    <property type="term" value="F:transmembrane transporter activity"/>
    <property type="evidence" value="ECO:0007669"/>
    <property type="project" value="InterPro"/>
</dbReference>
<proteinExistence type="predicted"/>
<dbReference type="InterPro" id="IPR011701">
    <property type="entry name" value="MFS"/>
</dbReference>
<evidence type="ECO:0000313" key="9">
    <source>
        <dbReference type="EMBL" id="OLF11413.1"/>
    </source>
</evidence>
<evidence type="ECO:0000259" key="8">
    <source>
        <dbReference type="PROSITE" id="PS50850"/>
    </source>
</evidence>
<organism evidence="9 10">
    <name type="scientific">Actinophytocola xinjiangensis</name>
    <dbReference type="NCBI Taxonomy" id="485602"/>
    <lineage>
        <taxon>Bacteria</taxon>
        <taxon>Bacillati</taxon>
        <taxon>Actinomycetota</taxon>
        <taxon>Actinomycetes</taxon>
        <taxon>Pseudonocardiales</taxon>
        <taxon>Pseudonocardiaceae</taxon>
    </lineage>
</organism>
<keyword evidence="5 7" id="KW-1133">Transmembrane helix</keyword>
<gene>
    <name evidence="9" type="ORF">BLA60_10555</name>
</gene>
<dbReference type="EMBL" id="MSIF01000004">
    <property type="protein sequence ID" value="OLF11413.1"/>
    <property type="molecule type" value="Genomic_DNA"/>
</dbReference>
<evidence type="ECO:0000256" key="4">
    <source>
        <dbReference type="ARBA" id="ARBA00022692"/>
    </source>
</evidence>
<dbReference type="AlphaFoldDB" id="A0A7Z0WRH4"/>
<dbReference type="PANTHER" id="PTHR42718">
    <property type="entry name" value="MAJOR FACILITATOR SUPERFAMILY MULTIDRUG TRANSPORTER MFSC"/>
    <property type="match status" value="1"/>
</dbReference>
<feature type="transmembrane region" description="Helical" evidence="7">
    <location>
        <begin position="181"/>
        <end position="201"/>
    </location>
</feature>
<dbReference type="PANTHER" id="PTHR42718:SF46">
    <property type="entry name" value="BLR6921 PROTEIN"/>
    <property type="match status" value="1"/>
</dbReference>
<dbReference type="InterPro" id="IPR036259">
    <property type="entry name" value="MFS_trans_sf"/>
</dbReference>
<evidence type="ECO:0000256" key="6">
    <source>
        <dbReference type="ARBA" id="ARBA00023136"/>
    </source>
</evidence>
<dbReference type="OrthoDB" id="9807274at2"/>
<dbReference type="PRINTS" id="PR01035">
    <property type="entry name" value="TCRTETA"/>
</dbReference>
<reference evidence="9 10" key="1">
    <citation type="submission" date="2016-12" db="EMBL/GenBank/DDBJ databases">
        <title>The draft genome sequence of Actinophytocola xinjiangensis.</title>
        <authorList>
            <person name="Wang W."/>
            <person name="Yuan L."/>
        </authorList>
    </citation>
    <scope>NUCLEOTIDE SEQUENCE [LARGE SCALE GENOMIC DNA]</scope>
    <source>
        <strain evidence="9 10">CGMCC 4.4663</strain>
    </source>
</reference>
<evidence type="ECO:0000256" key="1">
    <source>
        <dbReference type="ARBA" id="ARBA00004651"/>
    </source>
</evidence>
<dbReference type="InterPro" id="IPR001958">
    <property type="entry name" value="Tet-R_TetA/multi-R_MdtG-like"/>
</dbReference>
<feature type="transmembrane region" description="Helical" evidence="7">
    <location>
        <begin position="213"/>
        <end position="231"/>
    </location>
</feature>
<dbReference type="InterPro" id="IPR020846">
    <property type="entry name" value="MFS_dom"/>
</dbReference>
<keyword evidence="10" id="KW-1185">Reference proteome</keyword>
<evidence type="ECO:0000256" key="7">
    <source>
        <dbReference type="SAM" id="Phobius"/>
    </source>
</evidence>